<accession>X1VS04</accession>
<proteinExistence type="predicted"/>
<evidence type="ECO:0000313" key="1">
    <source>
        <dbReference type="EMBL" id="GAJ19866.1"/>
    </source>
</evidence>
<feature type="non-terminal residue" evidence="1">
    <location>
        <position position="208"/>
    </location>
</feature>
<gene>
    <name evidence="1" type="ORF">S12H4_56884</name>
</gene>
<sequence>WISSGPHAGFVVHPAFYQRGNTAAPADYIYVGAYEAGDDGANKLRSQTGDTVTASQTIGTFRTWAENIGSVQWGITSIWALSAIKLLYYIEYADADSQTKIGKGITDVEAPKATGADGIDVNLAINGTGKGTGVDGETPIAYRGIENLWGNVYRFIDGYNAVDGDTPETDVKYRLINRDGSGTFADLLAGGDYEESSNLVNLPDGYIK</sequence>
<name>X1VS04_9ZZZZ</name>
<dbReference type="EMBL" id="BARW01036696">
    <property type="protein sequence ID" value="GAJ19866.1"/>
    <property type="molecule type" value="Genomic_DNA"/>
</dbReference>
<protein>
    <submittedName>
        <fullName evidence="1">Uncharacterized protein</fullName>
    </submittedName>
</protein>
<comment type="caution">
    <text evidence="1">The sequence shown here is derived from an EMBL/GenBank/DDBJ whole genome shotgun (WGS) entry which is preliminary data.</text>
</comment>
<feature type="non-terminal residue" evidence="1">
    <location>
        <position position="1"/>
    </location>
</feature>
<organism evidence="1">
    <name type="scientific">marine sediment metagenome</name>
    <dbReference type="NCBI Taxonomy" id="412755"/>
    <lineage>
        <taxon>unclassified sequences</taxon>
        <taxon>metagenomes</taxon>
        <taxon>ecological metagenomes</taxon>
    </lineage>
</organism>
<reference evidence="1" key="1">
    <citation type="journal article" date="2014" name="Front. Microbiol.">
        <title>High frequency of phylogenetically diverse reductive dehalogenase-homologous genes in deep subseafloor sedimentary metagenomes.</title>
        <authorList>
            <person name="Kawai M."/>
            <person name="Futagami T."/>
            <person name="Toyoda A."/>
            <person name="Takaki Y."/>
            <person name="Nishi S."/>
            <person name="Hori S."/>
            <person name="Arai W."/>
            <person name="Tsubouchi T."/>
            <person name="Morono Y."/>
            <person name="Uchiyama I."/>
            <person name="Ito T."/>
            <person name="Fujiyama A."/>
            <person name="Inagaki F."/>
            <person name="Takami H."/>
        </authorList>
    </citation>
    <scope>NUCLEOTIDE SEQUENCE</scope>
    <source>
        <strain evidence="1">Expedition CK06-06</strain>
    </source>
</reference>
<dbReference type="AlphaFoldDB" id="X1VS04"/>